<accession>A0A7U2F1V9</accession>
<organism evidence="1 2">
    <name type="scientific">Phaeosphaeria nodorum (strain SN15 / ATCC MYA-4574 / FGSC 10173)</name>
    <name type="common">Glume blotch fungus</name>
    <name type="synonym">Parastagonospora nodorum</name>
    <dbReference type="NCBI Taxonomy" id="321614"/>
    <lineage>
        <taxon>Eukaryota</taxon>
        <taxon>Fungi</taxon>
        <taxon>Dikarya</taxon>
        <taxon>Ascomycota</taxon>
        <taxon>Pezizomycotina</taxon>
        <taxon>Dothideomycetes</taxon>
        <taxon>Pleosporomycetidae</taxon>
        <taxon>Pleosporales</taxon>
        <taxon>Pleosporineae</taxon>
        <taxon>Phaeosphaeriaceae</taxon>
        <taxon>Parastagonospora</taxon>
    </lineage>
</organism>
<sequence>MVLQQRGSLHRRFRTFTIVLKGSTTSWTTRKGKVASPTLQHLHMQHRSDHDGAIGRAASALAHSTSRAWTLTKSVFADAF</sequence>
<gene>
    <name evidence="1" type="ORF">JI435_410230</name>
</gene>
<dbReference type="Proteomes" id="UP000663193">
    <property type="component" value="Chromosome 7"/>
</dbReference>
<proteinExistence type="predicted"/>
<dbReference type="EMBL" id="CP069029">
    <property type="protein sequence ID" value="QRC97180.1"/>
    <property type="molecule type" value="Genomic_DNA"/>
</dbReference>
<evidence type="ECO:0000313" key="1">
    <source>
        <dbReference type="EMBL" id="QRC97180.1"/>
    </source>
</evidence>
<reference evidence="2" key="1">
    <citation type="journal article" date="2021" name="BMC Genomics">
        <title>Chromosome-level genome assembly and manually-curated proteome of model necrotroph Parastagonospora nodorum Sn15 reveals a genome-wide trove of candidate effector homologs, and redundancy of virulence-related functions within an accessory chromosome.</title>
        <authorList>
            <person name="Bertazzoni S."/>
            <person name="Jones D.A.B."/>
            <person name="Phan H.T."/>
            <person name="Tan K.-C."/>
            <person name="Hane J.K."/>
        </authorList>
    </citation>
    <scope>NUCLEOTIDE SEQUENCE [LARGE SCALE GENOMIC DNA]</scope>
    <source>
        <strain evidence="2">SN15 / ATCC MYA-4574 / FGSC 10173)</strain>
    </source>
</reference>
<dbReference type="AlphaFoldDB" id="A0A7U2F1V9"/>
<dbReference type="VEuPathDB" id="FungiDB:JI435_410230"/>
<protein>
    <submittedName>
        <fullName evidence="1">Uncharacterized protein</fullName>
    </submittedName>
</protein>
<evidence type="ECO:0000313" key="2">
    <source>
        <dbReference type="Proteomes" id="UP000663193"/>
    </source>
</evidence>
<name>A0A7U2F1V9_PHANO</name>
<keyword evidence="2" id="KW-1185">Reference proteome</keyword>